<dbReference type="SUPFAM" id="SSF50969">
    <property type="entry name" value="YVTN repeat-like/Quinoprotein amine dehydrogenase"/>
    <property type="match status" value="1"/>
</dbReference>
<dbReference type="Pfam" id="PF15492">
    <property type="entry name" value="Nbas_N"/>
    <property type="match status" value="3"/>
</dbReference>
<dbReference type="InterPro" id="IPR015943">
    <property type="entry name" value="WD40/YVTN_repeat-like_dom_sf"/>
</dbReference>
<dbReference type="GO" id="GO:0000149">
    <property type="term" value="F:SNARE binding"/>
    <property type="evidence" value="ECO:0007669"/>
    <property type="project" value="TreeGrafter"/>
</dbReference>
<dbReference type="Gene3D" id="2.130.10.10">
    <property type="entry name" value="YVTN repeat-like/Quinoprotein amine dehydrogenase"/>
    <property type="match status" value="1"/>
</dbReference>
<dbReference type="PANTHER" id="PTHR15922:SF2">
    <property type="entry name" value="NBAS SUBUNIT OF NRZ TETHERING COMPLEX"/>
    <property type="match status" value="1"/>
</dbReference>
<sequence length="597" mass="67002">MAAACRERGEAALREEGMAGAGEEEEKEDGEENILYDLLVNTEWPPETEVQPRGNRKHGASFIITRAITGPALFLLRYIWYSPAKFSLPTGLVRLVSKQINWHLVLAREILEAFTVPKDPNPQWRRVAWSHDCTLLAYAESTGTVRVFDLMGSELLVISPTASFPGDLSYAIAGLIFLEYKASAQWSAELLVVNYRGELRSYLVRLLLVGGCETDEDGVSKAAGCGISAWRVLSGSPHYKQVTSYEDDIRTDGVFKMNLSPDGALLAAVHFSGKLTIWSIPSLRQQGEWDQTDQIDNEEYGEALSLAQAYGLDSDLVYQRQWRKSAVNVASIQDYLESNVRALEILFTFHGSALLPHRQAILSNFPETTSPHEYAFLLPEACYSICRGICLAEDWDCIAGDVHGTAEKSNPFRNIQATKTSRNLELPIKQKEQGKVDCALSLVRLGMERNIPGLQVLCDNLITLETVVYETDGDRTLTLKELVDMKDIEKLRLLMKNCQQKIIPDQDQLMIMALECIYSCERDNQLALCYDILECLPQRGYGVSELLEKHGLQKPVSFVKDTKDDAEEARKLMIRLTRHTGRKLVFKGGREIRGKGQ</sequence>
<reference evidence="4" key="1">
    <citation type="submission" date="2017-11" db="EMBL/GenBank/DDBJ databases">
        <authorList>
            <person name="Lima N.C."/>
            <person name="Parody-Merino A.M."/>
            <person name="Battley P.F."/>
            <person name="Fidler A.E."/>
            <person name="Prosdocimi F."/>
        </authorList>
    </citation>
    <scope>NUCLEOTIDE SEQUENCE [LARGE SCALE GENOMIC DNA]</scope>
</reference>
<evidence type="ECO:0000313" key="3">
    <source>
        <dbReference type="EMBL" id="PKU40987.1"/>
    </source>
</evidence>
<feature type="domain" description="Neuroblastoma-amplified sequence N-terminal" evidence="2">
    <location>
        <begin position="109"/>
        <end position="204"/>
    </location>
</feature>
<evidence type="ECO:0000259" key="2">
    <source>
        <dbReference type="Pfam" id="PF15492"/>
    </source>
</evidence>
<feature type="domain" description="Neuroblastoma-amplified sequence N-terminal" evidence="2">
    <location>
        <begin position="205"/>
        <end position="250"/>
    </location>
</feature>
<proteinExistence type="predicted"/>
<evidence type="ECO:0000313" key="4">
    <source>
        <dbReference type="Proteomes" id="UP000233556"/>
    </source>
</evidence>
<accession>A0A2I0U4J6</accession>
<gene>
    <name evidence="3" type="ORF">llap_8714</name>
</gene>
<evidence type="ECO:0000256" key="1">
    <source>
        <dbReference type="SAM" id="MobiDB-lite"/>
    </source>
</evidence>
<dbReference type="EMBL" id="KZ506180">
    <property type="protein sequence ID" value="PKU40987.1"/>
    <property type="molecule type" value="Genomic_DNA"/>
</dbReference>
<feature type="compositionally biased region" description="Basic and acidic residues" evidence="1">
    <location>
        <begin position="1"/>
        <end position="17"/>
    </location>
</feature>
<keyword evidence="4" id="KW-1185">Reference proteome</keyword>
<dbReference type="GO" id="GO:0070939">
    <property type="term" value="C:Dsl1/NZR complex"/>
    <property type="evidence" value="ECO:0007669"/>
    <property type="project" value="TreeGrafter"/>
</dbReference>
<feature type="region of interest" description="Disordered" evidence="1">
    <location>
        <begin position="1"/>
        <end position="30"/>
    </location>
</feature>
<feature type="domain" description="Neuroblastoma-amplified sequence N-terminal" evidence="2">
    <location>
        <begin position="251"/>
        <end position="296"/>
    </location>
</feature>
<dbReference type="Proteomes" id="UP000233556">
    <property type="component" value="Unassembled WGS sequence"/>
</dbReference>
<name>A0A2I0U4J6_LIMLA</name>
<dbReference type="OrthoDB" id="19988at2759"/>
<protein>
    <submittedName>
        <fullName evidence="3">Neuroblastoma-amplified sequence isoform x2</fullName>
    </submittedName>
</protein>
<dbReference type="InterPro" id="IPR011044">
    <property type="entry name" value="Quino_amine_DH_bsu"/>
</dbReference>
<organism evidence="3 4">
    <name type="scientific">Limosa lapponica baueri</name>
    <dbReference type="NCBI Taxonomy" id="1758121"/>
    <lineage>
        <taxon>Eukaryota</taxon>
        <taxon>Metazoa</taxon>
        <taxon>Chordata</taxon>
        <taxon>Craniata</taxon>
        <taxon>Vertebrata</taxon>
        <taxon>Euteleostomi</taxon>
        <taxon>Archelosauria</taxon>
        <taxon>Archosauria</taxon>
        <taxon>Dinosauria</taxon>
        <taxon>Saurischia</taxon>
        <taxon>Theropoda</taxon>
        <taxon>Coelurosauria</taxon>
        <taxon>Aves</taxon>
        <taxon>Neognathae</taxon>
        <taxon>Neoaves</taxon>
        <taxon>Charadriiformes</taxon>
        <taxon>Scolopacidae</taxon>
        <taxon>Limosa</taxon>
    </lineage>
</organism>
<dbReference type="GO" id="GO:0006890">
    <property type="term" value="P:retrograde vesicle-mediated transport, Golgi to endoplasmic reticulum"/>
    <property type="evidence" value="ECO:0007669"/>
    <property type="project" value="TreeGrafter"/>
</dbReference>
<dbReference type="AlphaFoldDB" id="A0A2I0U4J6"/>
<dbReference type="PANTHER" id="PTHR15922">
    <property type="entry name" value="NEUROBLASTOMA-AMPLIFIED SEQUENCE"/>
    <property type="match status" value="1"/>
</dbReference>
<dbReference type="InterPro" id="IPR029145">
    <property type="entry name" value="NBAS_N"/>
</dbReference>
<reference evidence="4" key="2">
    <citation type="submission" date="2017-12" db="EMBL/GenBank/DDBJ databases">
        <title>Genome sequence of the Bar-tailed Godwit (Limosa lapponica baueri).</title>
        <authorList>
            <person name="Lima N.C.B."/>
            <person name="Parody-Merino A.M."/>
            <person name="Battley P.F."/>
            <person name="Fidler A.E."/>
            <person name="Prosdocimi F."/>
        </authorList>
    </citation>
    <scope>NUCLEOTIDE SEQUENCE [LARGE SCALE GENOMIC DNA]</scope>
</reference>